<evidence type="ECO:0000259" key="3">
    <source>
        <dbReference type="PROSITE" id="PS51371"/>
    </source>
</evidence>
<feature type="domain" description="CBS" evidence="3">
    <location>
        <begin position="108"/>
        <end position="162"/>
    </location>
</feature>
<evidence type="ECO:0000313" key="5">
    <source>
        <dbReference type="Proteomes" id="UP000325286"/>
    </source>
</evidence>
<keyword evidence="5" id="KW-1185">Reference proteome</keyword>
<dbReference type="SUPFAM" id="SSF54631">
    <property type="entry name" value="CBS-domain pair"/>
    <property type="match status" value="1"/>
</dbReference>
<dbReference type="Proteomes" id="UP000325286">
    <property type="component" value="Chromosome"/>
</dbReference>
<evidence type="ECO:0000256" key="2">
    <source>
        <dbReference type="PROSITE-ProRule" id="PRU00703"/>
    </source>
</evidence>
<dbReference type="AlphaFoldDB" id="A0A5B9QNL6"/>
<dbReference type="RefSeq" id="WP_162275992.1">
    <property type="nucleotide sequence ID" value="NZ_CP042914.1"/>
</dbReference>
<dbReference type="PANTHER" id="PTHR43080">
    <property type="entry name" value="CBS DOMAIN-CONTAINING PROTEIN CBSX3, MITOCHONDRIAL"/>
    <property type="match status" value="1"/>
</dbReference>
<dbReference type="KEGG" id="rul:UC8_25790"/>
<reference evidence="4 5" key="1">
    <citation type="submission" date="2019-08" db="EMBL/GenBank/DDBJ databases">
        <title>Deep-cultivation of Planctomycetes and their phenomic and genomic characterization uncovers novel biology.</title>
        <authorList>
            <person name="Wiegand S."/>
            <person name="Jogler M."/>
            <person name="Boedeker C."/>
            <person name="Pinto D."/>
            <person name="Vollmers J."/>
            <person name="Rivas-Marin E."/>
            <person name="Kohn T."/>
            <person name="Peeters S.H."/>
            <person name="Heuer A."/>
            <person name="Rast P."/>
            <person name="Oberbeckmann S."/>
            <person name="Bunk B."/>
            <person name="Jeske O."/>
            <person name="Meyerdierks A."/>
            <person name="Storesund J.E."/>
            <person name="Kallscheuer N."/>
            <person name="Luecker S."/>
            <person name="Lage O.M."/>
            <person name="Pohl T."/>
            <person name="Merkel B.J."/>
            <person name="Hornburger P."/>
            <person name="Mueller R.-W."/>
            <person name="Bruemmer F."/>
            <person name="Labrenz M."/>
            <person name="Spormann A.M."/>
            <person name="Op den Camp H."/>
            <person name="Overmann J."/>
            <person name="Amann R."/>
            <person name="Jetten M.S.M."/>
            <person name="Mascher T."/>
            <person name="Medema M.H."/>
            <person name="Devos D.P."/>
            <person name="Kaster A.-K."/>
            <person name="Ovreas L."/>
            <person name="Rohde M."/>
            <person name="Galperin M.Y."/>
            <person name="Jogler C."/>
        </authorList>
    </citation>
    <scope>NUCLEOTIDE SEQUENCE [LARGE SCALE GENOMIC DNA]</scope>
    <source>
        <strain evidence="4 5">UC8</strain>
    </source>
</reference>
<accession>A0A5B9QNL6</accession>
<dbReference type="EMBL" id="CP042914">
    <property type="protein sequence ID" value="QEG40564.1"/>
    <property type="molecule type" value="Genomic_DNA"/>
</dbReference>
<evidence type="ECO:0000313" key="4">
    <source>
        <dbReference type="EMBL" id="QEG40564.1"/>
    </source>
</evidence>
<proteinExistence type="predicted"/>
<feature type="domain" description="CBS" evidence="3">
    <location>
        <begin position="21"/>
        <end position="77"/>
    </location>
</feature>
<dbReference type="InterPro" id="IPR051257">
    <property type="entry name" value="Diverse_CBS-Domain"/>
</dbReference>
<dbReference type="InterPro" id="IPR046342">
    <property type="entry name" value="CBS_dom_sf"/>
</dbReference>
<sequence>MGSHRSDTFPDGLATTVRAVMTAPVVSVAQSDTVRNVIEKMVAGRISSLVVVGSEQQVVGMVSASDLLKVVLETDKTLDSDYPHFDDCLWAVDLIQRKLGSDKATEVMSEVVTTVDAEATVRHAAALMRRSQLHHLPVVDSEGRLAGMLSSHDFVRLIAALG</sequence>
<dbReference type="Gene3D" id="3.10.580.10">
    <property type="entry name" value="CBS-domain"/>
    <property type="match status" value="1"/>
</dbReference>
<dbReference type="PROSITE" id="PS51371">
    <property type="entry name" value="CBS"/>
    <property type="match status" value="2"/>
</dbReference>
<gene>
    <name evidence="4" type="ORF">UC8_25790</name>
</gene>
<dbReference type="Gene3D" id="3.90.1280.20">
    <property type="match status" value="1"/>
</dbReference>
<organism evidence="4 5">
    <name type="scientific">Roseimaritima ulvae</name>
    <dbReference type="NCBI Taxonomy" id="980254"/>
    <lineage>
        <taxon>Bacteria</taxon>
        <taxon>Pseudomonadati</taxon>
        <taxon>Planctomycetota</taxon>
        <taxon>Planctomycetia</taxon>
        <taxon>Pirellulales</taxon>
        <taxon>Pirellulaceae</taxon>
        <taxon>Roseimaritima</taxon>
    </lineage>
</organism>
<protein>
    <submittedName>
        <fullName evidence="4">Inosine 5'-monophosphate dehydrogenase</fullName>
    </submittedName>
</protein>
<evidence type="ECO:0000256" key="1">
    <source>
        <dbReference type="ARBA" id="ARBA00023122"/>
    </source>
</evidence>
<dbReference type="InterPro" id="IPR000644">
    <property type="entry name" value="CBS_dom"/>
</dbReference>
<dbReference type="Pfam" id="PF00571">
    <property type="entry name" value="CBS"/>
    <property type="match status" value="2"/>
</dbReference>
<keyword evidence="1 2" id="KW-0129">CBS domain</keyword>
<name>A0A5B9QNL6_9BACT</name>
<dbReference type="SMART" id="SM00116">
    <property type="entry name" value="CBS"/>
    <property type="match status" value="2"/>
</dbReference>
<dbReference type="PANTHER" id="PTHR43080:SF29">
    <property type="entry name" value="OS02G0818000 PROTEIN"/>
    <property type="match status" value="1"/>
</dbReference>